<dbReference type="Proteomes" id="UP000604046">
    <property type="component" value="Unassembled WGS sequence"/>
</dbReference>
<dbReference type="PANTHER" id="PTHR11537:SF254">
    <property type="entry name" value="POTASSIUM VOLTAGE-GATED CHANNEL PROTEIN SHAB"/>
    <property type="match status" value="1"/>
</dbReference>
<dbReference type="Gene3D" id="1.10.287.70">
    <property type="match status" value="1"/>
</dbReference>
<name>A0A812G5N6_9DINO</name>
<feature type="domain" description="Ion transport" evidence="13">
    <location>
        <begin position="17"/>
        <end position="141"/>
    </location>
</feature>
<keyword evidence="5" id="KW-0631">Potassium channel</keyword>
<dbReference type="GO" id="GO:0008076">
    <property type="term" value="C:voltage-gated potassium channel complex"/>
    <property type="evidence" value="ECO:0007669"/>
    <property type="project" value="InterPro"/>
</dbReference>
<dbReference type="InterPro" id="IPR005821">
    <property type="entry name" value="Ion_trans_dom"/>
</dbReference>
<evidence type="ECO:0000256" key="11">
    <source>
        <dbReference type="SAM" id="MobiDB-lite"/>
    </source>
</evidence>
<comment type="subcellular location">
    <subcellularLocation>
        <location evidence="1">Membrane</location>
        <topology evidence="1">Multi-pass membrane protein</topology>
    </subcellularLocation>
</comment>
<keyword evidence="4 12" id="KW-0812">Transmembrane</keyword>
<evidence type="ECO:0000256" key="9">
    <source>
        <dbReference type="ARBA" id="ARBA00023136"/>
    </source>
</evidence>
<sequence>MAGSLRTLRMVRLARMAVRLVRVLRIAKFARHSEVLSVVVESLAESITGIWVLVAFVSMWALISATVVYAVESDQPNTDFDSIPAAMWWSMSTISTVGYGDMVPETAAGKVIGGASMLGGILITSIAVAVITTTFTENYQQKCHRMEAKKLNRFRQLDESAPGPNGTPPPDSDAAKNADNPIIAWDELEQDVLQHIARLEAELLDRPLRHRNDNTGMAVNMLEDQARNFFKQGRSLTQQILMAKMSEQLLAEEAATESKVSAV</sequence>
<evidence type="ECO:0000256" key="5">
    <source>
        <dbReference type="ARBA" id="ARBA00022826"/>
    </source>
</evidence>
<gene>
    <name evidence="14" type="primary">Shal</name>
    <name evidence="14" type="ORF">SNAT2548_LOCUS26</name>
</gene>
<dbReference type="EMBL" id="CAJNDS010000001">
    <property type="protein sequence ID" value="CAE6909195.1"/>
    <property type="molecule type" value="Genomic_DNA"/>
</dbReference>
<dbReference type="PANTHER" id="PTHR11537">
    <property type="entry name" value="VOLTAGE-GATED POTASSIUM CHANNEL"/>
    <property type="match status" value="1"/>
</dbReference>
<accession>A0A812G5N6</accession>
<keyword evidence="2" id="KW-0813">Transport</keyword>
<organism evidence="14 15">
    <name type="scientific">Symbiodinium natans</name>
    <dbReference type="NCBI Taxonomy" id="878477"/>
    <lineage>
        <taxon>Eukaryota</taxon>
        <taxon>Sar</taxon>
        <taxon>Alveolata</taxon>
        <taxon>Dinophyceae</taxon>
        <taxon>Suessiales</taxon>
        <taxon>Symbiodiniaceae</taxon>
        <taxon>Symbiodinium</taxon>
    </lineage>
</organism>
<keyword evidence="10" id="KW-0407">Ion channel</keyword>
<evidence type="ECO:0000313" key="14">
    <source>
        <dbReference type="EMBL" id="CAE6909195.1"/>
    </source>
</evidence>
<dbReference type="Pfam" id="PF00520">
    <property type="entry name" value="Ion_trans"/>
    <property type="match status" value="1"/>
</dbReference>
<dbReference type="PRINTS" id="PR00169">
    <property type="entry name" value="KCHANNEL"/>
</dbReference>
<feature type="transmembrane region" description="Helical" evidence="12">
    <location>
        <begin position="50"/>
        <end position="71"/>
    </location>
</feature>
<protein>
    <submittedName>
        <fullName evidence="14">Shal protein</fullName>
    </submittedName>
</protein>
<dbReference type="AlphaFoldDB" id="A0A812G5N6"/>
<keyword evidence="6" id="KW-0630">Potassium</keyword>
<comment type="caution">
    <text evidence="14">The sequence shown here is derived from an EMBL/GenBank/DDBJ whole genome shotgun (WGS) entry which is preliminary data.</text>
</comment>
<dbReference type="GO" id="GO:0001508">
    <property type="term" value="P:action potential"/>
    <property type="evidence" value="ECO:0007669"/>
    <property type="project" value="TreeGrafter"/>
</dbReference>
<proteinExistence type="predicted"/>
<evidence type="ECO:0000256" key="10">
    <source>
        <dbReference type="ARBA" id="ARBA00023303"/>
    </source>
</evidence>
<evidence type="ECO:0000256" key="7">
    <source>
        <dbReference type="ARBA" id="ARBA00022989"/>
    </source>
</evidence>
<keyword evidence="9 12" id="KW-0472">Membrane</keyword>
<evidence type="ECO:0000256" key="8">
    <source>
        <dbReference type="ARBA" id="ARBA00023065"/>
    </source>
</evidence>
<reference evidence="14" key="1">
    <citation type="submission" date="2021-02" db="EMBL/GenBank/DDBJ databases">
        <authorList>
            <person name="Dougan E. K."/>
            <person name="Rhodes N."/>
            <person name="Thang M."/>
            <person name="Chan C."/>
        </authorList>
    </citation>
    <scope>NUCLEOTIDE SEQUENCE</scope>
</reference>
<dbReference type="InterPro" id="IPR028325">
    <property type="entry name" value="VG_K_chnl"/>
</dbReference>
<evidence type="ECO:0000256" key="12">
    <source>
        <dbReference type="SAM" id="Phobius"/>
    </source>
</evidence>
<keyword evidence="3" id="KW-0633">Potassium transport</keyword>
<evidence type="ECO:0000256" key="1">
    <source>
        <dbReference type="ARBA" id="ARBA00004141"/>
    </source>
</evidence>
<feature type="transmembrane region" description="Helical" evidence="12">
    <location>
        <begin position="112"/>
        <end position="136"/>
    </location>
</feature>
<keyword evidence="15" id="KW-1185">Reference proteome</keyword>
<keyword evidence="8" id="KW-0406">Ion transport</keyword>
<feature type="region of interest" description="Disordered" evidence="11">
    <location>
        <begin position="157"/>
        <end position="177"/>
    </location>
</feature>
<evidence type="ECO:0000256" key="3">
    <source>
        <dbReference type="ARBA" id="ARBA00022538"/>
    </source>
</evidence>
<dbReference type="GO" id="GO:0005249">
    <property type="term" value="F:voltage-gated potassium channel activity"/>
    <property type="evidence" value="ECO:0007669"/>
    <property type="project" value="InterPro"/>
</dbReference>
<dbReference type="FunFam" id="1.10.287.70:FF:000028">
    <property type="entry name" value="potassium voltage-gated channel subfamily D member 3"/>
    <property type="match status" value="1"/>
</dbReference>
<evidence type="ECO:0000259" key="13">
    <source>
        <dbReference type="Pfam" id="PF00520"/>
    </source>
</evidence>
<evidence type="ECO:0000256" key="6">
    <source>
        <dbReference type="ARBA" id="ARBA00022958"/>
    </source>
</evidence>
<dbReference type="SUPFAM" id="SSF81324">
    <property type="entry name" value="Voltage-gated potassium channels"/>
    <property type="match status" value="1"/>
</dbReference>
<evidence type="ECO:0000313" key="15">
    <source>
        <dbReference type="Proteomes" id="UP000604046"/>
    </source>
</evidence>
<keyword evidence="7 12" id="KW-1133">Transmembrane helix</keyword>
<evidence type="ECO:0000256" key="4">
    <source>
        <dbReference type="ARBA" id="ARBA00022692"/>
    </source>
</evidence>
<evidence type="ECO:0000256" key="2">
    <source>
        <dbReference type="ARBA" id="ARBA00022448"/>
    </source>
</evidence>
<dbReference type="OrthoDB" id="433309at2759"/>